<dbReference type="Pfam" id="PF10263">
    <property type="entry name" value="SprT-like"/>
    <property type="match status" value="1"/>
</dbReference>
<reference evidence="2 3" key="1">
    <citation type="journal article" date="2015" name="Genome Biol. Evol.">
        <title>Phylogenomic analyses indicate that early fungi evolved digesting cell walls of algal ancestors of land plants.</title>
        <authorList>
            <person name="Chang Y."/>
            <person name="Wang S."/>
            <person name="Sekimoto S."/>
            <person name="Aerts A.L."/>
            <person name="Choi C."/>
            <person name="Clum A."/>
            <person name="LaButti K.M."/>
            <person name="Lindquist E.A."/>
            <person name="Yee Ngan C."/>
            <person name="Ohm R.A."/>
            <person name="Salamov A.A."/>
            <person name="Grigoriev I.V."/>
            <person name="Spatafora J.W."/>
            <person name="Berbee M.L."/>
        </authorList>
    </citation>
    <scope>NUCLEOTIDE SEQUENCE [LARGE SCALE GENOMIC DNA]</scope>
    <source>
        <strain evidence="2 3">JEL478</strain>
    </source>
</reference>
<dbReference type="EMBL" id="KQ965744">
    <property type="protein sequence ID" value="KXS17883.1"/>
    <property type="molecule type" value="Genomic_DNA"/>
</dbReference>
<sequence>TTKPMVLRKEQDRDKLTGELFAEFNRNVFSDGLPKDMRVEWSKRLNTTAGRCYTKRCVEYVNGDWIFTARIELSTKVLDTIEKLRSTLVHEMCHAAAWVISHVDKPPHGRVFKSWGAKASRAYPAIEVTTCHSYEIDYKFKYECTGCGKIYGRHSKSINVQVHVCGECKG</sequence>
<dbReference type="AlphaFoldDB" id="A0A139AMY7"/>
<dbReference type="GO" id="GO:0005634">
    <property type="term" value="C:nucleus"/>
    <property type="evidence" value="ECO:0007669"/>
    <property type="project" value="TreeGrafter"/>
</dbReference>
<evidence type="ECO:0000313" key="2">
    <source>
        <dbReference type="EMBL" id="KXS17883.1"/>
    </source>
</evidence>
<dbReference type="OMA" id="CHNYDIE"/>
<dbReference type="OrthoDB" id="20772at2759"/>
<dbReference type="GO" id="GO:0006950">
    <property type="term" value="P:response to stress"/>
    <property type="evidence" value="ECO:0007669"/>
    <property type="project" value="UniProtKB-ARBA"/>
</dbReference>
<keyword evidence="3" id="KW-1185">Reference proteome</keyword>
<protein>
    <recommendedName>
        <fullName evidence="1">SprT-like domain-containing protein</fullName>
    </recommendedName>
</protein>
<evidence type="ECO:0000313" key="3">
    <source>
        <dbReference type="Proteomes" id="UP000070544"/>
    </source>
</evidence>
<dbReference type="Proteomes" id="UP000070544">
    <property type="component" value="Unassembled WGS sequence"/>
</dbReference>
<dbReference type="InterPro" id="IPR006640">
    <property type="entry name" value="SprT-like_domain"/>
</dbReference>
<gene>
    <name evidence="2" type="ORF">M427DRAFT_96492</name>
</gene>
<dbReference type="PANTHER" id="PTHR23099">
    <property type="entry name" value="TRANSCRIPTIONAL REGULATOR"/>
    <property type="match status" value="1"/>
</dbReference>
<accession>A0A139AMY7</accession>
<dbReference type="PANTHER" id="PTHR23099:SF0">
    <property type="entry name" value="GERM CELL NUCLEAR ACIDIC PROTEIN"/>
    <property type="match status" value="1"/>
</dbReference>
<organism evidence="2 3">
    <name type="scientific">Gonapodya prolifera (strain JEL478)</name>
    <name type="common">Monoblepharis prolifera</name>
    <dbReference type="NCBI Taxonomy" id="1344416"/>
    <lineage>
        <taxon>Eukaryota</taxon>
        <taxon>Fungi</taxon>
        <taxon>Fungi incertae sedis</taxon>
        <taxon>Chytridiomycota</taxon>
        <taxon>Chytridiomycota incertae sedis</taxon>
        <taxon>Monoblepharidomycetes</taxon>
        <taxon>Monoblepharidales</taxon>
        <taxon>Gonapodyaceae</taxon>
        <taxon>Gonapodya</taxon>
    </lineage>
</organism>
<name>A0A139AMY7_GONPJ</name>
<feature type="domain" description="SprT-like" evidence="1">
    <location>
        <begin position="14"/>
        <end position="170"/>
    </location>
</feature>
<dbReference type="SMART" id="SM00731">
    <property type="entry name" value="SprT"/>
    <property type="match status" value="1"/>
</dbReference>
<dbReference type="STRING" id="1344416.A0A139AMY7"/>
<evidence type="ECO:0000259" key="1">
    <source>
        <dbReference type="SMART" id="SM00731"/>
    </source>
</evidence>
<feature type="non-terminal residue" evidence="2">
    <location>
        <position position="1"/>
    </location>
</feature>
<proteinExistence type="predicted"/>